<sequence>MLPTTILVDDAPRCVVRPNDAKALNRFLRNARPFLLGKRPDGAISHRPAEAGELAKWRDALALHEACGGAEDEYFGVPL</sequence>
<dbReference type="KEGG" id="gbi:PG2T_00375"/>
<dbReference type="OrthoDB" id="5569098at2"/>
<name>A0A1B1YPX2_9GAMM</name>
<dbReference type="Proteomes" id="UP000092952">
    <property type="component" value="Chromosome"/>
</dbReference>
<proteinExistence type="predicted"/>
<evidence type="ECO:0000313" key="1">
    <source>
        <dbReference type="EMBL" id="ANX02802.1"/>
    </source>
</evidence>
<dbReference type="EMBL" id="CP014671">
    <property type="protein sequence ID" value="ANX02802.1"/>
    <property type="molecule type" value="Genomic_DNA"/>
</dbReference>
<accession>A0A1B1YPX2</accession>
<protein>
    <submittedName>
        <fullName evidence="1">Uncharacterized protein</fullName>
    </submittedName>
</protein>
<dbReference type="STRING" id="1810504.PG2T_00375"/>
<dbReference type="InParanoid" id="A0A1B1YPX2"/>
<organism evidence="1 2">
    <name type="scientific">Immundisolibacter cernigliae</name>
    <dbReference type="NCBI Taxonomy" id="1810504"/>
    <lineage>
        <taxon>Bacteria</taxon>
        <taxon>Pseudomonadati</taxon>
        <taxon>Pseudomonadota</taxon>
        <taxon>Gammaproteobacteria</taxon>
        <taxon>Immundisolibacterales</taxon>
        <taxon>Immundisolibacteraceae</taxon>
        <taxon>Immundisolibacter</taxon>
    </lineage>
</organism>
<evidence type="ECO:0000313" key="2">
    <source>
        <dbReference type="Proteomes" id="UP000092952"/>
    </source>
</evidence>
<dbReference type="AlphaFoldDB" id="A0A1B1YPX2"/>
<gene>
    <name evidence="1" type="ORF">PG2T_00375</name>
</gene>
<keyword evidence="2" id="KW-1185">Reference proteome</keyword>
<dbReference type="RefSeq" id="WP_068802318.1">
    <property type="nucleotide sequence ID" value="NZ_CP014671.1"/>
</dbReference>
<reference evidence="2" key="1">
    <citation type="submission" date="2016-03" db="EMBL/GenBank/DDBJ databases">
        <title>Complete genome sequence of Solimmundus cernigliae, representing a novel lineage of polycyclic aromatic hydrocarbon degraders within the Gammaproteobacteria.</title>
        <authorList>
            <person name="Singleton D.R."/>
            <person name="Dickey A.N."/>
            <person name="Scholl E.H."/>
            <person name="Wright F.A."/>
            <person name="Aitken M.D."/>
        </authorList>
    </citation>
    <scope>NUCLEOTIDE SEQUENCE [LARGE SCALE GENOMIC DNA]</scope>
    <source>
        <strain evidence="2">TR3.2</strain>
    </source>
</reference>